<organism evidence="1 2">
    <name type="scientific">Salinicola lusitanus</name>
    <dbReference type="NCBI Taxonomy" id="1949085"/>
    <lineage>
        <taxon>Bacteria</taxon>
        <taxon>Pseudomonadati</taxon>
        <taxon>Pseudomonadota</taxon>
        <taxon>Gammaproteobacteria</taxon>
        <taxon>Oceanospirillales</taxon>
        <taxon>Halomonadaceae</taxon>
        <taxon>Salinicola</taxon>
    </lineage>
</organism>
<dbReference type="Proteomes" id="UP001453229">
    <property type="component" value="Chromosome"/>
</dbReference>
<accession>A0ABZ3CPN0</accession>
<evidence type="ECO:0000313" key="1">
    <source>
        <dbReference type="EMBL" id="XAD53114.1"/>
    </source>
</evidence>
<sequence>MTDDGHKVVKVNFTLGDQAAWQGSHVETFRDPWPMLAAFVTDLWQRHGITDQVAFDDSRTAHREVVRAARRRGIRSHILAPGYFQPHWITLEREGIDGHSLLPRDPEWYHMIGPTLPRQLPPRPFEAAFATAAVRELGYRMADLATPLLFRHGHGQAGFPAGIRYRSAIAGLVALQRRRADRLQHALISSGKPYYLFPTQPAADPRIRLHSPYTDRRAALTQVVESFSRFAPGHTRLAIVDPACHVDAAYTRHLRDLAAKTGLGERLVLMPPGDLPALIEHASGLVTINGNEGLMSLEGECPTLALGNAIYRMPGLTAPSSLDDFWCHPIGPDRRLFRSFARTVIHATQINGDFYSQPGIDLAVVNAVSHLTANVSPIERLLWDSRLPVAS</sequence>
<evidence type="ECO:0000313" key="2">
    <source>
        <dbReference type="Proteomes" id="UP001453229"/>
    </source>
</evidence>
<keyword evidence="2" id="KW-1185">Reference proteome</keyword>
<name>A0ABZ3CPN0_9GAMM</name>
<dbReference type="RefSeq" id="WP_342594336.1">
    <property type="nucleotide sequence ID" value="NZ_CP151919.1"/>
</dbReference>
<proteinExistence type="predicted"/>
<dbReference type="InterPro" id="IPR007833">
    <property type="entry name" value="Capsule_polysaccharide_synth"/>
</dbReference>
<dbReference type="Pfam" id="PF05159">
    <property type="entry name" value="Capsule_synth"/>
    <property type="match status" value="1"/>
</dbReference>
<dbReference type="EMBL" id="CP151919">
    <property type="protein sequence ID" value="XAD53114.1"/>
    <property type="molecule type" value="Genomic_DNA"/>
</dbReference>
<gene>
    <name evidence="1" type="ORF">AAGT95_14850</name>
</gene>
<protein>
    <submittedName>
        <fullName evidence="1">Capsule biosynthesis protein CapA</fullName>
    </submittedName>
</protein>
<reference evidence="1 2" key="1">
    <citation type="submission" date="2024-04" db="EMBL/GenBank/DDBJ databases">
        <title>Salinicola lusitanus LLJ914,a marine bacterium isolated from the Okinawa Trough.</title>
        <authorList>
            <person name="Li J."/>
        </authorList>
    </citation>
    <scope>NUCLEOTIDE SEQUENCE [LARGE SCALE GENOMIC DNA]</scope>
    <source>
        <strain evidence="1 2">LLJ914</strain>
    </source>
</reference>